<keyword evidence="2" id="KW-1185">Reference proteome</keyword>
<proteinExistence type="predicted"/>
<comment type="caution">
    <text evidence="1">The sequence shown here is derived from an EMBL/GenBank/DDBJ whole genome shotgun (WGS) entry which is preliminary data.</text>
</comment>
<sequence>MWCRKPYLACFVAAVDKLLLHPDWRKWATVQLLQIRQLLGTTERRPPINKGLKPASKRILKMWGKLAVRNRSIERSLARNAGDAFEERTGFRPTASLSWNALIYVSGEARQRGYLGRTALRIGRFDVHSFERGLFKSSRRLEFGRSVLNSDQQRPTCSESQSAYSMATTRIFARRGLPSLPELGTVLEDDAISQSSITSSQSSVSSSYQQALTSVSSFTSPIAKVYVAEEQQSQQAQEDQESIIYKEPEEEAWRDHDEAPARLGLTCECGCPEEELCRSSLDLGYTGLDLDQTGAGWEYINYFAHSDLSPSEDPLYEIMAHSTPKVTESHGSEIALDAEAFASVTSLPLSVASASSDATTASGKKVKKGAEIFRKVFSARTLRLRKKSSVPALKEVLDQPISPLHPPPNLPHIMALTLDEDDSLSSTPLERVDSEYWDSPAMIAHPTTPPLPDLIIEQVSVPMATVSVPSSSVPATPTMITSAEMEALLFDSPTSSSSLAPPISSPAPSPSPASSMIFSEASSSILLSGPVKAAPLSLDEMVANMRLEDAAFAATERKLVESGWSTAQEISDRISIHIMRLLAFLHSLPRFRVEAWHSAYARACGKREERDKTHFEFRSRLLHHTLYNHTRSLRRSDTASGLVAVHSLRMSTEWLACVRKFKHLSRVWESVMHLTRPPGICLSQACYHCCYLFIQGRSS</sequence>
<dbReference type="Proteomes" id="UP000033140">
    <property type="component" value="Unassembled WGS sequence"/>
</dbReference>
<name>A0A0E9NGB8_SAICN</name>
<reference evidence="1 2" key="1">
    <citation type="journal article" date="2011" name="J. Gen. Appl. Microbiol.">
        <title>Draft genome sequencing of the enigmatic yeast Saitoella complicata.</title>
        <authorList>
            <person name="Nishida H."/>
            <person name="Hamamoto M."/>
            <person name="Sugiyama J."/>
        </authorList>
    </citation>
    <scope>NUCLEOTIDE SEQUENCE [LARGE SCALE GENOMIC DNA]</scope>
    <source>
        <strain evidence="1 2">NRRL Y-17804</strain>
    </source>
</reference>
<evidence type="ECO:0000313" key="2">
    <source>
        <dbReference type="Proteomes" id="UP000033140"/>
    </source>
</evidence>
<gene>
    <name evidence="1" type="ORF">G7K_2618-t1</name>
</gene>
<reference evidence="1 2" key="3">
    <citation type="journal article" date="2015" name="Genome Announc.">
        <title>Draft Genome Sequence of the Archiascomycetous Yeast Saitoella complicata.</title>
        <authorList>
            <person name="Yamauchi K."/>
            <person name="Kondo S."/>
            <person name="Hamamoto M."/>
            <person name="Takahashi Y."/>
            <person name="Ogura Y."/>
            <person name="Hayashi T."/>
            <person name="Nishida H."/>
        </authorList>
    </citation>
    <scope>NUCLEOTIDE SEQUENCE [LARGE SCALE GENOMIC DNA]</scope>
    <source>
        <strain evidence="1 2">NRRL Y-17804</strain>
    </source>
</reference>
<accession>A0A0E9NGB8</accession>
<protein>
    <submittedName>
        <fullName evidence="1">Uncharacterized protein</fullName>
    </submittedName>
</protein>
<reference evidence="1 2" key="2">
    <citation type="journal article" date="2014" name="J. Gen. Appl. Microbiol.">
        <title>The early diverging ascomycetous budding yeast Saitoella complicata has three histone deacetylases belonging to the Clr6, Hos2, and Rpd3 lineages.</title>
        <authorList>
            <person name="Nishida H."/>
            <person name="Matsumoto T."/>
            <person name="Kondo S."/>
            <person name="Hamamoto M."/>
            <person name="Yoshikawa H."/>
        </authorList>
    </citation>
    <scope>NUCLEOTIDE SEQUENCE [LARGE SCALE GENOMIC DNA]</scope>
    <source>
        <strain evidence="1 2">NRRL Y-17804</strain>
    </source>
</reference>
<dbReference type="AlphaFoldDB" id="A0A0E9NGB8"/>
<organism evidence="1 2">
    <name type="scientific">Saitoella complicata (strain BCRC 22490 / CBS 7301 / JCM 7358 / NBRC 10748 / NRRL Y-17804)</name>
    <dbReference type="NCBI Taxonomy" id="698492"/>
    <lineage>
        <taxon>Eukaryota</taxon>
        <taxon>Fungi</taxon>
        <taxon>Dikarya</taxon>
        <taxon>Ascomycota</taxon>
        <taxon>Taphrinomycotina</taxon>
        <taxon>Taphrinomycotina incertae sedis</taxon>
        <taxon>Saitoella</taxon>
    </lineage>
</organism>
<evidence type="ECO:0000313" key="1">
    <source>
        <dbReference type="EMBL" id="GAO48445.1"/>
    </source>
</evidence>
<dbReference type="EMBL" id="BACD03000015">
    <property type="protein sequence ID" value="GAO48445.1"/>
    <property type="molecule type" value="Genomic_DNA"/>
</dbReference>